<dbReference type="SUPFAM" id="SSF56059">
    <property type="entry name" value="Glutathione synthetase ATP-binding domain-like"/>
    <property type="match status" value="1"/>
</dbReference>
<evidence type="ECO:0000256" key="1">
    <source>
        <dbReference type="ARBA" id="ARBA00001946"/>
    </source>
</evidence>
<comment type="similarity">
    <text evidence="2">Belongs to the ITPK1 family.</text>
</comment>
<dbReference type="EnsemblPlants" id="Pp3c10_14490V3.3">
    <property type="protein sequence ID" value="Pp3c10_14490V3.3"/>
    <property type="gene ID" value="Pp3c10_14490"/>
</dbReference>
<dbReference type="PANTHER" id="PTHR14217:SF1">
    <property type="entry name" value="INOSITOL-TETRAKISPHOSPHATE 1-KINASE"/>
    <property type="match status" value="1"/>
</dbReference>
<protein>
    <submittedName>
        <fullName evidence="12">Uncharacterized protein</fullName>
    </submittedName>
</protein>
<dbReference type="PIRSF" id="PIRSF038163">
    <property type="entry name" value="ITPK_uncN"/>
    <property type="match status" value="1"/>
</dbReference>
<dbReference type="OMA" id="KMAIVFR"/>
<feature type="domain" description="Inositol 1,3,4-trisphosphate 5/6-kinase ATP-grasp" evidence="10">
    <location>
        <begin position="300"/>
        <end position="492"/>
    </location>
</feature>
<evidence type="ECO:0000259" key="11">
    <source>
        <dbReference type="Pfam" id="PF17927"/>
    </source>
</evidence>
<comment type="subunit">
    <text evidence="3">Monomer.</text>
</comment>
<dbReference type="GO" id="GO:0052725">
    <property type="term" value="F:inositol-1,3,4-trisphosphate 6-kinase activity"/>
    <property type="evidence" value="ECO:0000318"/>
    <property type="project" value="GO_Central"/>
</dbReference>
<reference evidence="12" key="3">
    <citation type="submission" date="2020-12" db="UniProtKB">
        <authorList>
            <consortium name="EnsemblPlants"/>
        </authorList>
    </citation>
    <scope>IDENTIFICATION</scope>
</reference>
<dbReference type="AlphaFoldDB" id="A0A7I4EYT0"/>
<dbReference type="InterPro" id="IPR040464">
    <property type="entry name" value="InsP(3)kin_ATP-grasp"/>
</dbReference>
<sequence>MFDCMALFNSRKCACYNFFLTNGAEDLAIMAMRGILLEGSLLGESVSLEKLLTRLAYSNLHVMLLFTNGQDPSEKVDLLKQLSVSEFVKVVSVDANENVLKAIKESWPVQASHSVFVASTDGAAVTELTASGWNILYSGQGVASKEASTIQDIDDVFAALAELNKKAFGVELLVVGHVMKWSREKDFLKRRMLPSVPTSNDLVFVPLRTDRPMETQLDAVDIILHKATDEIVSVTTIQTPNPAERIQYSDSIKTLQRYIEEHPGKCIVDPIDRLAPILDRSLTREVLNDLEDAKVSDTTVVRAPRSVEVKDLEEPHLTEAVSVGFPTIVKTMMACGTNDAHTMAVVFKKEGYVNLAVPLPAVVQEYVDHGSCVYKFYIIGDKVMHSCRRSMPNAASMAVSDGSSGGMPALVFDSLKSMPSSFEGDGKLLSNTVVEGDGSLDVEAVEKAAVWLRKKLGLSIIGFDIVVQVGTKDHVMVDVNYFPSFKDVSDKESIPAFWATLRNAHASKTAST</sequence>
<evidence type="ECO:0000256" key="4">
    <source>
        <dbReference type="ARBA" id="ARBA00022679"/>
    </source>
</evidence>
<evidence type="ECO:0000256" key="7">
    <source>
        <dbReference type="ARBA" id="ARBA00022777"/>
    </source>
</evidence>
<dbReference type="Pfam" id="PF05770">
    <property type="entry name" value="Ins134_P3_kin"/>
    <property type="match status" value="1"/>
</dbReference>
<dbReference type="Gene3D" id="3.30.470.20">
    <property type="entry name" value="ATP-grasp fold, B domain"/>
    <property type="match status" value="1"/>
</dbReference>
<keyword evidence="5" id="KW-0479">Metal-binding</keyword>
<organism evidence="12 13">
    <name type="scientific">Physcomitrium patens</name>
    <name type="common">Spreading-leaved earth moss</name>
    <name type="synonym">Physcomitrella patens</name>
    <dbReference type="NCBI Taxonomy" id="3218"/>
    <lineage>
        <taxon>Eukaryota</taxon>
        <taxon>Viridiplantae</taxon>
        <taxon>Streptophyta</taxon>
        <taxon>Embryophyta</taxon>
        <taxon>Bryophyta</taxon>
        <taxon>Bryophytina</taxon>
        <taxon>Bryopsida</taxon>
        <taxon>Funariidae</taxon>
        <taxon>Funariales</taxon>
        <taxon>Funariaceae</taxon>
        <taxon>Physcomitrium</taxon>
    </lineage>
</organism>
<evidence type="ECO:0000256" key="9">
    <source>
        <dbReference type="ARBA" id="ARBA00022842"/>
    </source>
</evidence>
<evidence type="ECO:0000256" key="6">
    <source>
        <dbReference type="ARBA" id="ARBA00022741"/>
    </source>
</evidence>
<dbReference type="GO" id="GO:0052726">
    <property type="term" value="F:inositol-1,3,4-trisphosphate 5-kinase activity"/>
    <property type="evidence" value="ECO:0000318"/>
    <property type="project" value="GO_Central"/>
</dbReference>
<dbReference type="InterPro" id="IPR041429">
    <property type="entry name" value="ITPK1_N"/>
</dbReference>
<dbReference type="EMBL" id="ABEU02000010">
    <property type="status" value="NOT_ANNOTATED_CDS"/>
    <property type="molecule type" value="Genomic_DNA"/>
</dbReference>
<accession>A0A7I4EYT0</accession>
<dbReference type="Proteomes" id="UP000006727">
    <property type="component" value="Chromosome 10"/>
</dbReference>
<keyword evidence="9" id="KW-0460">Magnesium</keyword>
<dbReference type="InParanoid" id="A0A7I4EYT0"/>
<dbReference type="Pfam" id="PF17927">
    <property type="entry name" value="Ins134_P3_kin_N"/>
    <property type="match status" value="1"/>
</dbReference>
<evidence type="ECO:0000313" key="12">
    <source>
        <dbReference type="EnsemblPlants" id="Pp3c10_14490V3.3"/>
    </source>
</evidence>
<dbReference type="Gramene" id="Pp3c10_14490V3.3">
    <property type="protein sequence ID" value="Pp3c10_14490V3.3"/>
    <property type="gene ID" value="Pp3c10_14490"/>
</dbReference>
<dbReference type="GO" id="GO:0032957">
    <property type="term" value="P:inositol trisphosphate metabolic process"/>
    <property type="evidence" value="ECO:0007669"/>
    <property type="project" value="InterPro"/>
</dbReference>
<dbReference type="GO" id="GO:0000287">
    <property type="term" value="F:magnesium ion binding"/>
    <property type="evidence" value="ECO:0007669"/>
    <property type="project" value="InterPro"/>
</dbReference>
<keyword evidence="6" id="KW-0547">Nucleotide-binding</keyword>
<reference evidence="12 13" key="1">
    <citation type="journal article" date="2008" name="Science">
        <title>The Physcomitrella genome reveals evolutionary insights into the conquest of land by plants.</title>
        <authorList>
            <person name="Rensing S."/>
            <person name="Lang D."/>
            <person name="Zimmer A."/>
            <person name="Terry A."/>
            <person name="Salamov A."/>
            <person name="Shapiro H."/>
            <person name="Nishiyama T."/>
            <person name="Perroud P.-F."/>
            <person name="Lindquist E."/>
            <person name="Kamisugi Y."/>
            <person name="Tanahashi T."/>
            <person name="Sakakibara K."/>
            <person name="Fujita T."/>
            <person name="Oishi K."/>
            <person name="Shin-I T."/>
            <person name="Kuroki Y."/>
            <person name="Toyoda A."/>
            <person name="Suzuki Y."/>
            <person name="Hashimoto A."/>
            <person name="Yamaguchi K."/>
            <person name="Sugano A."/>
            <person name="Kohara Y."/>
            <person name="Fujiyama A."/>
            <person name="Anterola A."/>
            <person name="Aoki S."/>
            <person name="Ashton N."/>
            <person name="Barbazuk W.B."/>
            <person name="Barker E."/>
            <person name="Bennetzen J."/>
            <person name="Bezanilla M."/>
            <person name="Blankenship R."/>
            <person name="Cho S.H."/>
            <person name="Dutcher S."/>
            <person name="Estelle M."/>
            <person name="Fawcett J.A."/>
            <person name="Gundlach H."/>
            <person name="Hanada K."/>
            <person name="Heyl A."/>
            <person name="Hicks K.A."/>
            <person name="Hugh J."/>
            <person name="Lohr M."/>
            <person name="Mayer K."/>
            <person name="Melkozernov A."/>
            <person name="Murata T."/>
            <person name="Nelson D."/>
            <person name="Pils B."/>
            <person name="Prigge M."/>
            <person name="Reiss B."/>
            <person name="Renner T."/>
            <person name="Rombauts S."/>
            <person name="Rushton P."/>
            <person name="Sanderfoot A."/>
            <person name="Schween G."/>
            <person name="Shiu S.-H."/>
            <person name="Stueber K."/>
            <person name="Theodoulou F.L."/>
            <person name="Tu H."/>
            <person name="Van de Peer Y."/>
            <person name="Verrier P.J."/>
            <person name="Waters E."/>
            <person name="Wood A."/>
            <person name="Yang L."/>
            <person name="Cove D."/>
            <person name="Cuming A."/>
            <person name="Hasebe M."/>
            <person name="Lucas S."/>
            <person name="Mishler D.B."/>
            <person name="Reski R."/>
            <person name="Grigoriev I."/>
            <person name="Quatrano R.S."/>
            <person name="Boore J.L."/>
        </authorList>
    </citation>
    <scope>NUCLEOTIDE SEQUENCE [LARGE SCALE GENOMIC DNA]</scope>
    <source>
        <strain evidence="12 13">cv. Gransden 2004</strain>
    </source>
</reference>
<dbReference type="FunFam" id="3.30.470.20:FF:000047">
    <property type="entry name" value="Inositol-tetrakisphosphate 1-kinase 4"/>
    <property type="match status" value="1"/>
</dbReference>
<dbReference type="GO" id="GO:0047325">
    <property type="term" value="F:inositol-3,4,5,6-tetrakisphosphate 1-kinase activity"/>
    <property type="evidence" value="ECO:0000318"/>
    <property type="project" value="GO_Central"/>
</dbReference>
<reference evidence="12 13" key="2">
    <citation type="journal article" date="2018" name="Plant J.">
        <title>The Physcomitrella patens chromosome-scale assembly reveals moss genome structure and evolution.</title>
        <authorList>
            <person name="Lang D."/>
            <person name="Ullrich K.K."/>
            <person name="Murat F."/>
            <person name="Fuchs J."/>
            <person name="Jenkins J."/>
            <person name="Haas F.B."/>
            <person name="Piednoel M."/>
            <person name="Gundlach H."/>
            <person name="Van Bel M."/>
            <person name="Meyberg R."/>
            <person name="Vives C."/>
            <person name="Morata J."/>
            <person name="Symeonidi A."/>
            <person name="Hiss M."/>
            <person name="Muchero W."/>
            <person name="Kamisugi Y."/>
            <person name="Saleh O."/>
            <person name="Blanc G."/>
            <person name="Decker E.L."/>
            <person name="van Gessel N."/>
            <person name="Grimwood J."/>
            <person name="Hayes R.D."/>
            <person name="Graham S.W."/>
            <person name="Gunter L.E."/>
            <person name="McDaniel S.F."/>
            <person name="Hoernstein S.N.W."/>
            <person name="Larsson A."/>
            <person name="Li F.W."/>
            <person name="Perroud P.F."/>
            <person name="Phillips J."/>
            <person name="Ranjan P."/>
            <person name="Rokshar D.S."/>
            <person name="Rothfels C.J."/>
            <person name="Schneider L."/>
            <person name="Shu S."/>
            <person name="Stevenson D.W."/>
            <person name="Thummler F."/>
            <person name="Tillich M."/>
            <person name="Villarreal Aguilar J.C."/>
            <person name="Widiez T."/>
            <person name="Wong G.K."/>
            <person name="Wymore A."/>
            <person name="Zhang Y."/>
            <person name="Zimmer A.D."/>
            <person name="Quatrano R.S."/>
            <person name="Mayer K.F.X."/>
            <person name="Goodstein D."/>
            <person name="Casacuberta J.M."/>
            <person name="Vandepoele K."/>
            <person name="Reski R."/>
            <person name="Cuming A.C."/>
            <person name="Tuskan G.A."/>
            <person name="Maumus F."/>
            <person name="Salse J."/>
            <person name="Schmutz J."/>
            <person name="Rensing S.A."/>
        </authorList>
    </citation>
    <scope>NUCLEOTIDE SEQUENCE [LARGE SCALE GENOMIC DNA]</scope>
    <source>
        <strain evidence="12 13">cv. Gransden 2004</strain>
    </source>
</reference>
<comment type="cofactor">
    <cofactor evidence="1">
        <name>Mg(2+)</name>
        <dbReference type="ChEBI" id="CHEBI:18420"/>
    </cofactor>
</comment>
<name>A0A7I4EYT0_PHYPA</name>
<dbReference type="InterPro" id="IPR008656">
    <property type="entry name" value="Inositol_tetrakis-P_1-kinase"/>
</dbReference>
<evidence type="ECO:0000256" key="5">
    <source>
        <dbReference type="ARBA" id="ARBA00022723"/>
    </source>
</evidence>
<keyword evidence="4" id="KW-0808">Transferase</keyword>
<dbReference type="PANTHER" id="PTHR14217">
    <property type="entry name" value="INOSITOL-TETRAKISPHOSPHATE 1-KINASE"/>
    <property type="match status" value="1"/>
</dbReference>
<keyword evidence="7" id="KW-0418">Kinase</keyword>
<evidence type="ECO:0000259" key="10">
    <source>
        <dbReference type="Pfam" id="PF05770"/>
    </source>
</evidence>
<keyword evidence="8" id="KW-0067">ATP-binding</keyword>
<gene>
    <name evidence="12" type="primary">LOC112287700</name>
</gene>
<keyword evidence="13" id="KW-1185">Reference proteome</keyword>
<feature type="domain" description="Inositol-tetrakisphosphate 1-kinase N-terminal" evidence="11">
    <location>
        <begin position="175"/>
        <end position="272"/>
    </location>
</feature>
<proteinExistence type="inferred from homology"/>
<dbReference type="GO" id="GO:0005524">
    <property type="term" value="F:ATP binding"/>
    <property type="evidence" value="ECO:0007669"/>
    <property type="project" value="UniProtKB-KW"/>
</dbReference>
<dbReference type="FunCoup" id="A0A7I4EYT0">
    <property type="interactions" value="2166"/>
</dbReference>
<evidence type="ECO:0000256" key="3">
    <source>
        <dbReference type="ARBA" id="ARBA00011245"/>
    </source>
</evidence>
<evidence type="ECO:0000256" key="2">
    <source>
        <dbReference type="ARBA" id="ARBA00009601"/>
    </source>
</evidence>
<evidence type="ECO:0000313" key="13">
    <source>
        <dbReference type="Proteomes" id="UP000006727"/>
    </source>
</evidence>
<evidence type="ECO:0000256" key="8">
    <source>
        <dbReference type="ARBA" id="ARBA00022840"/>
    </source>
</evidence>